<keyword evidence="1" id="KW-1133">Transmembrane helix</keyword>
<protein>
    <submittedName>
        <fullName evidence="2">Uncharacterized protein</fullName>
    </submittedName>
</protein>
<dbReference type="PANTHER" id="PTHR35128:SF1">
    <property type="entry name" value="SECRETION-REGULATING GUANINE NUCLEOTIDE EXCHANGE FACTOR"/>
    <property type="match status" value="1"/>
</dbReference>
<proteinExistence type="predicted"/>
<accession>A0A200PPS6</accession>
<dbReference type="EMBL" id="MVGT01004347">
    <property type="protein sequence ID" value="OVA00203.1"/>
    <property type="molecule type" value="Genomic_DNA"/>
</dbReference>
<evidence type="ECO:0000313" key="3">
    <source>
        <dbReference type="Proteomes" id="UP000195402"/>
    </source>
</evidence>
<dbReference type="OMA" id="SKMLMKN"/>
<gene>
    <name evidence="2" type="ORF">BVC80_8695g18</name>
</gene>
<evidence type="ECO:0000313" key="2">
    <source>
        <dbReference type="EMBL" id="OVA00203.1"/>
    </source>
</evidence>
<dbReference type="OrthoDB" id="10022521at2759"/>
<dbReference type="FunCoup" id="A0A200PPS6">
    <property type="interactions" value="698"/>
</dbReference>
<sequence length="351" mass="40065">MSVVLMLRRGSKLGKQWHGLQNYQLPVLVATLILILMAFILFITNNGQEPISTSVLPKLKWKSLVQLHPTSEFRNGTDLIWQIPDSPKAVLFLAHGCNGRAVNFWDRSPSCPNCVGLPEERLIILHALARKFAVLTISSSGRCWSFWEEGSIVKGIIRWWVEKNKLEKLPLVALGASSGGYFVSALANDMSFSSIALMIAEGVFGGMDIPDNYPPTLFVHMPKDRTRMRLIGENMETLRQRGVDVAEVKCMEFPLTPNFLSDRISGLDEAVSVKLFELFHEKGFVDENRFMRNDGRATRWKEALKEKKTILLDKNEWVHHIQEELNLAFAYHEMTSLQNEEIFNWFESHMS</sequence>
<comment type="caution">
    <text evidence="2">The sequence shown here is derived from an EMBL/GenBank/DDBJ whole genome shotgun (WGS) entry which is preliminary data.</text>
</comment>
<dbReference type="Gene3D" id="3.40.50.1820">
    <property type="entry name" value="alpha/beta hydrolase"/>
    <property type="match status" value="1"/>
</dbReference>
<evidence type="ECO:0000256" key="1">
    <source>
        <dbReference type="SAM" id="Phobius"/>
    </source>
</evidence>
<dbReference type="InParanoid" id="A0A200PPS6"/>
<dbReference type="PANTHER" id="PTHR35128">
    <property type="entry name" value="SECRETION-REGULATING GUANINE NUCLEOTIDE EXCHANGE FACTOR"/>
    <property type="match status" value="1"/>
</dbReference>
<dbReference type="Proteomes" id="UP000195402">
    <property type="component" value="Unassembled WGS sequence"/>
</dbReference>
<keyword evidence="3" id="KW-1185">Reference proteome</keyword>
<name>A0A200PPS6_MACCD</name>
<keyword evidence="1" id="KW-0812">Transmembrane</keyword>
<feature type="transmembrane region" description="Helical" evidence="1">
    <location>
        <begin position="20"/>
        <end position="43"/>
    </location>
</feature>
<organism evidence="2 3">
    <name type="scientific">Macleaya cordata</name>
    <name type="common">Five-seeded plume-poppy</name>
    <name type="synonym">Bocconia cordata</name>
    <dbReference type="NCBI Taxonomy" id="56857"/>
    <lineage>
        <taxon>Eukaryota</taxon>
        <taxon>Viridiplantae</taxon>
        <taxon>Streptophyta</taxon>
        <taxon>Embryophyta</taxon>
        <taxon>Tracheophyta</taxon>
        <taxon>Spermatophyta</taxon>
        <taxon>Magnoliopsida</taxon>
        <taxon>Ranunculales</taxon>
        <taxon>Papaveraceae</taxon>
        <taxon>Papaveroideae</taxon>
        <taxon>Macleaya</taxon>
    </lineage>
</organism>
<reference evidence="2 3" key="1">
    <citation type="journal article" date="2017" name="Mol. Plant">
        <title>The Genome of Medicinal Plant Macleaya cordata Provides New Insights into Benzylisoquinoline Alkaloids Metabolism.</title>
        <authorList>
            <person name="Liu X."/>
            <person name="Liu Y."/>
            <person name="Huang P."/>
            <person name="Ma Y."/>
            <person name="Qing Z."/>
            <person name="Tang Q."/>
            <person name="Cao H."/>
            <person name="Cheng P."/>
            <person name="Zheng Y."/>
            <person name="Yuan Z."/>
            <person name="Zhou Y."/>
            <person name="Liu J."/>
            <person name="Tang Z."/>
            <person name="Zhuo Y."/>
            <person name="Zhang Y."/>
            <person name="Yu L."/>
            <person name="Huang J."/>
            <person name="Yang P."/>
            <person name="Peng Q."/>
            <person name="Zhang J."/>
            <person name="Jiang W."/>
            <person name="Zhang Z."/>
            <person name="Lin K."/>
            <person name="Ro D.K."/>
            <person name="Chen X."/>
            <person name="Xiong X."/>
            <person name="Shang Y."/>
            <person name="Huang S."/>
            <person name="Zeng J."/>
        </authorList>
    </citation>
    <scope>NUCLEOTIDE SEQUENCE [LARGE SCALE GENOMIC DNA]</scope>
    <source>
        <strain evidence="3">cv. BLH2017</strain>
        <tissue evidence="2">Root</tissue>
    </source>
</reference>
<dbReference type="AlphaFoldDB" id="A0A200PPS6"/>
<keyword evidence="1" id="KW-0472">Membrane</keyword>
<dbReference type="SUPFAM" id="SSF53474">
    <property type="entry name" value="alpha/beta-Hydrolases"/>
    <property type="match status" value="1"/>
</dbReference>
<dbReference type="InterPro" id="IPR029058">
    <property type="entry name" value="AB_hydrolase_fold"/>
</dbReference>